<protein>
    <submittedName>
        <fullName evidence="2">Uncharacterized protein</fullName>
    </submittedName>
</protein>
<organism evidence="2">
    <name type="scientific">Arion vulgaris</name>
    <dbReference type="NCBI Taxonomy" id="1028688"/>
    <lineage>
        <taxon>Eukaryota</taxon>
        <taxon>Metazoa</taxon>
        <taxon>Spiralia</taxon>
        <taxon>Lophotrochozoa</taxon>
        <taxon>Mollusca</taxon>
        <taxon>Gastropoda</taxon>
        <taxon>Heterobranchia</taxon>
        <taxon>Euthyneura</taxon>
        <taxon>Panpulmonata</taxon>
        <taxon>Eupulmonata</taxon>
        <taxon>Stylommatophora</taxon>
        <taxon>Helicina</taxon>
        <taxon>Arionoidea</taxon>
        <taxon>Arionidae</taxon>
        <taxon>Arion</taxon>
    </lineage>
</organism>
<proteinExistence type="predicted"/>
<name>A0A0B6Z1J0_9EUPU</name>
<dbReference type="EMBL" id="HACG01014690">
    <property type="protein sequence ID" value="CEK61555.1"/>
    <property type="molecule type" value="Transcribed_RNA"/>
</dbReference>
<evidence type="ECO:0000313" key="2">
    <source>
        <dbReference type="EMBL" id="CEK61555.1"/>
    </source>
</evidence>
<evidence type="ECO:0000256" key="1">
    <source>
        <dbReference type="SAM" id="MobiDB-lite"/>
    </source>
</evidence>
<dbReference type="AlphaFoldDB" id="A0A0B6Z1J0"/>
<feature type="compositionally biased region" description="Polar residues" evidence="1">
    <location>
        <begin position="60"/>
        <end position="72"/>
    </location>
</feature>
<reference evidence="2" key="1">
    <citation type="submission" date="2014-12" db="EMBL/GenBank/DDBJ databases">
        <title>Insight into the proteome of Arion vulgaris.</title>
        <authorList>
            <person name="Aradska J."/>
            <person name="Bulat T."/>
            <person name="Smidak R."/>
            <person name="Sarate P."/>
            <person name="Gangsoo J."/>
            <person name="Sialana F."/>
            <person name="Bilban M."/>
            <person name="Lubec G."/>
        </authorList>
    </citation>
    <scope>NUCLEOTIDE SEQUENCE</scope>
    <source>
        <tissue evidence="2">Skin</tissue>
    </source>
</reference>
<gene>
    <name evidence="2" type="primary">ORF42584</name>
</gene>
<feature type="non-terminal residue" evidence="2">
    <location>
        <position position="93"/>
    </location>
</feature>
<accession>A0A0B6Z1J0</accession>
<feature type="compositionally biased region" description="Basic and acidic residues" evidence="1">
    <location>
        <begin position="15"/>
        <end position="58"/>
    </location>
</feature>
<feature type="region of interest" description="Disordered" evidence="1">
    <location>
        <begin position="1"/>
        <end position="93"/>
    </location>
</feature>
<sequence length="93" mass="9974">IFVASSLTDPNIGPELKDIDTDGKEDGKSKDGKIPDKAYGRVSSELKVDNRRSAERKKIPQTSSQGAFSQPGQIVPSLDTESPLGISAETEDK</sequence>
<feature type="non-terminal residue" evidence="2">
    <location>
        <position position="1"/>
    </location>
</feature>